<sequence>MKTNQPVLISILLTSAVVGCKQTDNKVYHQPTPPQYEAVYDRSTAPLQIEIEQSLERPANLNLSRIASQLEYYTVGDARFPVTQAIEIPDNNAFITFNYPRIYYRKQDVPSKRYGFKALAYKWNNDMNKINLFYDKKTTRMYCALSGLDQNNKEEAAPYIGELPPLDTLLKIQNYIFPENIAIKYPLHLTQDRLLGFSSSGYSLCHYEGDAGEPNGIITFNLQGDTLCKFILKEPASAAKRWQTDSIPSFQTSSWNNEQNKMTFIIPFCDTIYRLLDSRTISPLYALNLGEKSISGDQLTQPVANGKIWLRTCYENPKSVCIGLRQKGAPEITNWLGYTDEYKPALTHRIVYLKEDGKTYALPRNPGGFINDIDDGLAFWPDGQTDDCLYMIRSVTEMRETVKRTGSTRQQELLRFLDNPQVHERDYVMIVARIK</sequence>
<gene>
    <name evidence="1" type="ORF">SAMN05444001_10453</name>
</gene>
<proteinExistence type="predicted"/>
<dbReference type="PROSITE" id="PS51257">
    <property type="entry name" value="PROKAR_LIPOPROTEIN"/>
    <property type="match status" value="1"/>
</dbReference>
<name>A0A8G2BV00_9BACT</name>
<organism evidence="1 2">
    <name type="scientific">Parabacteroides chinchillae</name>
    <dbReference type="NCBI Taxonomy" id="871327"/>
    <lineage>
        <taxon>Bacteria</taxon>
        <taxon>Pseudomonadati</taxon>
        <taxon>Bacteroidota</taxon>
        <taxon>Bacteroidia</taxon>
        <taxon>Bacteroidales</taxon>
        <taxon>Tannerellaceae</taxon>
        <taxon>Parabacteroides</taxon>
    </lineage>
</organism>
<dbReference type="Proteomes" id="UP000236725">
    <property type="component" value="Unassembled WGS sequence"/>
</dbReference>
<reference evidence="1 2" key="1">
    <citation type="submission" date="2016-10" db="EMBL/GenBank/DDBJ databases">
        <authorList>
            <person name="Varghese N."/>
            <person name="Submissions S."/>
        </authorList>
    </citation>
    <scope>NUCLEOTIDE SEQUENCE [LARGE SCALE GENOMIC DNA]</scope>
    <source>
        <strain evidence="1 2">DSM 29073</strain>
    </source>
</reference>
<comment type="caution">
    <text evidence="1">The sequence shown here is derived from an EMBL/GenBank/DDBJ whole genome shotgun (WGS) entry which is preliminary data.</text>
</comment>
<protein>
    <submittedName>
        <fullName evidence="1">Uncharacterized protein</fullName>
    </submittedName>
</protein>
<dbReference type="RefSeq" id="WP_103982697.1">
    <property type="nucleotide sequence ID" value="NZ_FNVS01000004.1"/>
</dbReference>
<evidence type="ECO:0000313" key="1">
    <source>
        <dbReference type="EMBL" id="SEF65366.1"/>
    </source>
</evidence>
<dbReference type="AlphaFoldDB" id="A0A8G2BV00"/>
<keyword evidence="2" id="KW-1185">Reference proteome</keyword>
<evidence type="ECO:0000313" key="2">
    <source>
        <dbReference type="Proteomes" id="UP000236725"/>
    </source>
</evidence>
<dbReference type="EMBL" id="FNVS01000004">
    <property type="protein sequence ID" value="SEF65366.1"/>
    <property type="molecule type" value="Genomic_DNA"/>
</dbReference>
<dbReference type="Pfam" id="PF16287">
    <property type="entry name" value="DUF4933"/>
    <property type="match status" value="1"/>
</dbReference>
<accession>A0A8G2BV00</accession>
<dbReference type="InterPro" id="IPR032559">
    <property type="entry name" value="DUF4933"/>
</dbReference>